<dbReference type="EMBL" id="SNRW01001778">
    <property type="protein sequence ID" value="KAA6395062.1"/>
    <property type="molecule type" value="Genomic_DNA"/>
</dbReference>
<evidence type="ECO:0000313" key="2">
    <source>
        <dbReference type="EMBL" id="KAA6395062.1"/>
    </source>
</evidence>
<reference evidence="2 3" key="1">
    <citation type="submission" date="2019-03" db="EMBL/GenBank/DDBJ databases">
        <title>Single cell metagenomics reveals metabolic interactions within the superorganism composed of flagellate Streblomastix strix and complex community of Bacteroidetes bacteria on its surface.</title>
        <authorList>
            <person name="Treitli S.C."/>
            <person name="Kolisko M."/>
            <person name="Husnik F."/>
            <person name="Keeling P."/>
            <person name="Hampl V."/>
        </authorList>
    </citation>
    <scope>NUCLEOTIDE SEQUENCE [LARGE SCALE GENOMIC DNA]</scope>
    <source>
        <strain evidence="2">ST1C</strain>
    </source>
</reference>
<dbReference type="Proteomes" id="UP000324800">
    <property type="component" value="Unassembled WGS sequence"/>
</dbReference>
<accession>A0A5J4WKJ7</accession>
<feature type="region of interest" description="Disordered" evidence="1">
    <location>
        <begin position="1"/>
        <end position="80"/>
    </location>
</feature>
<organism evidence="2 3">
    <name type="scientific">Streblomastix strix</name>
    <dbReference type="NCBI Taxonomy" id="222440"/>
    <lineage>
        <taxon>Eukaryota</taxon>
        <taxon>Metamonada</taxon>
        <taxon>Preaxostyla</taxon>
        <taxon>Oxymonadida</taxon>
        <taxon>Streblomastigidae</taxon>
        <taxon>Streblomastix</taxon>
    </lineage>
</organism>
<sequence length="258" mass="30265">MQPNNDLDTRSKIVGTEKKADVAQQLKTSPQNTPKATRPVQDPRNRNMYSTPKTRQKQSPIPKLTSGFSRTEQEGKEERRMGRDFVNREMDKKNREILDGNGKTNSEILGLMGDNQLERFHPIRIYPPVERRFEYQQPIMLVKDNEIKRNRRRSKRVQDNVRRRIEREYCSTDQKGINQMVQPNIHDNGSKLEIEKDTGRESIEQIDCRLPLQNARFERGETNNQTWRFGHFTGPLLRISHLKSTSSLKELIELINVI</sequence>
<name>A0A5J4WKJ7_9EUKA</name>
<protein>
    <submittedName>
        <fullName evidence="2">Uncharacterized protein</fullName>
    </submittedName>
</protein>
<feature type="compositionally biased region" description="Polar residues" evidence="1">
    <location>
        <begin position="25"/>
        <end position="35"/>
    </location>
</feature>
<gene>
    <name evidence="2" type="ORF">EZS28_009408</name>
</gene>
<feature type="compositionally biased region" description="Polar residues" evidence="1">
    <location>
        <begin position="47"/>
        <end position="59"/>
    </location>
</feature>
<comment type="caution">
    <text evidence="2">The sequence shown here is derived from an EMBL/GenBank/DDBJ whole genome shotgun (WGS) entry which is preliminary data.</text>
</comment>
<evidence type="ECO:0000256" key="1">
    <source>
        <dbReference type="SAM" id="MobiDB-lite"/>
    </source>
</evidence>
<feature type="compositionally biased region" description="Basic and acidic residues" evidence="1">
    <location>
        <begin position="71"/>
        <end position="80"/>
    </location>
</feature>
<evidence type="ECO:0000313" key="3">
    <source>
        <dbReference type="Proteomes" id="UP000324800"/>
    </source>
</evidence>
<dbReference type="AlphaFoldDB" id="A0A5J4WKJ7"/>
<feature type="compositionally biased region" description="Basic and acidic residues" evidence="1">
    <location>
        <begin position="7"/>
        <end position="21"/>
    </location>
</feature>
<proteinExistence type="predicted"/>